<dbReference type="Proteomes" id="UP000032247">
    <property type="component" value="Unassembled WGS sequence"/>
</dbReference>
<evidence type="ECO:0000313" key="2">
    <source>
        <dbReference type="Proteomes" id="UP000032247"/>
    </source>
</evidence>
<sequence>MINEMARWIRKELKTMNKIRADLNIESEILLQIKAEGKHLSRSVSLMDPSEENYIETVGSVYFINFMMQKARWNG</sequence>
<dbReference type="AlphaFoldDB" id="A0A0D1KUC6"/>
<gene>
    <name evidence="1" type="ORF">SC09_contig10orf00026</name>
</gene>
<organism evidence="1 2">
    <name type="scientific">Bacillus subtilis</name>
    <dbReference type="NCBI Taxonomy" id="1423"/>
    <lineage>
        <taxon>Bacteria</taxon>
        <taxon>Bacillati</taxon>
        <taxon>Bacillota</taxon>
        <taxon>Bacilli</taxon>
        <taxon>Bacillales</taxon>
        <taxon>Bacillaceae</taxon>
        <taxon>Bacillus</taxon>
    </lineage>
</organism>
<reference evidence="1 2" key="1">
    <citation type="submission" date="2014-12" db="EMBL/GenBank/DDBJ databases">
        <title>Comparative genome analysis of Bacillus coagulans HM-08, Clostridium butyricum HM-68, Bacillus subtilis HM-66 and Bacillus licheniformis BL-09.</title>
        <authorList>
            <person name="Zhang H."/>
        </authorList>
    </citation>
    <scope>NUCLEOTIDE SEQUENCE [LARGE SCALE GENOMIC DNA]</scope>
    <source>
        <strain evidence="1 2">HM-66</strain>
    </source>
</reference>
<protein>
    <submittedName>
        <fullName evidence="1">Uncharacterized protein</fullName>
    </submittedName>
</protein>
<proteinExistence type="predicted"/>
<dbReference type="EMBL" id="JXBC01000007">
    <property type="protein sequence ID" value="KIU09852.1"/>
    <property type="molecule type" value="Genomic_DNA"/>
</dbReference>
<accession>A0A0D1KUC6</accession>
<name>A0A0D1KUC6_BACIU</name>
<evidence type="ECO:0000313" key="1">
    <source>
        <dbReference type="EMBL" id="KIU09852.1"/>
    </source>
</evidence>
<dbReference type="PATRIC" id="fig|1423.173.peg.3704"/>
<comment type="caution">
    <text evidence="1">The sequence shown here is derived from an EMBL/GenBank/DDBJ whole genome shotgun (WGS) entry which is preliminary data.</text>
</comment>